<reference evidence="2" key="1">
    <citation type="submission" date="2017-03" db="EMBL/GenBank/DDBJ databases">
        <authorList>
            <person name="Safronova V.I."/>
            <person name="Sazanova A.L."/>
            <person name="Chirak E.R."/>
        </authorList>
    </citation>
    <scope>NUCLEOTIDE SEQUENCE [LARGE SCALE GENOMIC DNA]</scope>
    <source>
        <strain evidence="2">Ach-343</strain>
    </source>
</reference>
<name>A0A2W7C218_9HYPH</name>
<evidence type="ECO:0000313" key="2">
    <source>
        <dbReference type="Proteomes" id="UP000248616"/>
    </source>
</evidence>
<comment type="caution">
    <text evidence="1">The sequence shown here is derived from an EMBL/GenBank/DDBJ whole genome shotgun (WGS) entry which is preliminary data.</text>
</comment>
<accession>A0A2W7C218</accession>
<gene>
    <name evidence="1" type="ORF">B5V02_19525</name>
</gene>
<evidence type="ECO:0000313" key="1">
    <source>
        <dbReference type="EMBL" id="PZV36894.1"/>
    </source>
</evidence>
<proteinExistence type="predicted"/>
<dbReference type="AlphaFoldDB" id="A0A2W7C218"/>
<organism evidence="1 2">
    <name type="scientific">Mesorhizobium kowhaii</name>
    <dbReference type="NCBI Taxonomy" id="1300272"/>
    <lineage>
        <taxon>Bacteria</taxon>
        <taxon>Pseudomonadati</taxon>
        <taxon>Pseudomonadota</taxon>
        <taxon>Alphaproteobacteria</taxon>
        <taxon>Hyphomicrobiales</taxon>
        <taxon>Phyllobacteriaceae</taxon>
        <taxon>Mesorhizobium</taxon>
    </lineage>
</organism>
<dbReference type="Proteomes" id="UP000248616">
    <property type="component" value="Unassembled WGS sequence"/>
</dbReference>
<dbReference type="EMBL" id="MZXV01000040">
    <property type="protein sequence ID" value="PZV36894.1"/>
    <property type="molecule type" value="Genomic_DNA"/>
</dbReference>
<protein>
    <submittedName>
        <fullName evidence="1">Uncharacterized protein</fullName>
    </submittedName>
</protein>
<sequence>MRADDLQKLMTYYGFDVTIGSPPFPPEGWREHPTAPGWFYKGQRVLTEAQLRAEVAQAVVAE</sequence>
<keyword evidence="2" id="KW-1185">Reference proteome</keyword>